<dbReference type="SMART" id="SM00355">
    <property type="entry name" value="ZnF_C2H2"/>
    <property type="match status" value="3"/>
</dbReference>
<evidence type="ECO:0000256" key="9">
    <source>
        <dbReference type="ARBA" id="ARBA00023242"/>
    </source>
</evidence>
<dbReference type="PROSITE" id="PS50157">
    <property type="entry name" value="ZINC_FINGER_C2H2_2"/>
    <property type="match status" value="3"/>
</dbReference>
<dbReference type="InterPro" id="IPR013087">
    <property type="entry name" value="Znf_C2H2_type"/>
</dbReference>
<keyword evidence="11" id="KW-0732">Signal</keyword>
<dbReference type="PANTHER" id="PTHR24399">
    <property type="entry name" value="ZINC FINGER AND BTB DOMAIN-CONTAINING"/>
    <property type="match status" value="1"/>
</dbReference>
<evidence type="ECO:0000313" key="14">
    <source>
        <dbReference type="EnsemblMetazoa" id="CPIJ010458-PA"/>
    </source>
</evidence>
<dbReference type="GO" id="GO:0008270">
    <property type="term" value="F:zinc ion binding"/>
    <property type="evidence" value="ECO:0007669"/>
    <property type="project" value="UniProtKB-KW"/>
</dbReference>
<keyword evidence="6" id="KW-0862">Zinc</keyword>
<dbReference type="SUPFAM" id="SSF57667">
    <property type="entry name" value="beta-beta-alpha zinc fingers"/>
    <property type="match status" value="2"/>
</dbReference>
<dbReference type="VEuPathDB" id="VectorBase:CPIJ010458"/>
<dbReference type="KEGG" id="cqu:CpipJ_CPIJ010458"/>
<evidence type="ECO:0000256" key="7">
    <source>
        <dbReference type="ARBA" id="ARBA00023015"/>
    </source>
</evidence>
<keyword evidence="5 10" id="KW-0863">Zinc-finger</keyword>
<evidence type="ECO:0000256" key="2">
    <source>
        <dbReference type="ARBA" id="ARBA00006991"/>
    </source>
</evidence>
<dbReference type="EnsemblMetazoa" id="CPIJ010458-RA">
    <property type="protein sequence ID" value="CPIJ010458-PA"/>
    <property type="gene ID" value="CPIJ010458"/>
</dbReference>
<evidence type="ECO:0000313" key="15">
    <source>
        <dbReference type="Proteomes" id="UP000002320"/>
    </source>
</evidence>
<dbReference type="VEuPathDB" id="VectorBase:CQUJHB014416"/>
<keyword evidence="8" id="KW-0804">Transcription</keyword>
<dbReference type="FunFam" id="3.30.160.60:FF:002090">
    <property type="entry name" value="Zinc finger protein 473"/>
    <property type="match status" value="1"/>
</dbReference>
<evidence type="ECO:0000256" key="11">
    <source>
        <dbReference type="SAM" id="SignalP"/>
    </source>
</evidence>
<reference evidence="14" key="2">
    <citation type="submission" date="2021-02" db="UniProtKB">
        <authorList>
            <consortium name="EnsemblMetazoa"/>
        </authorList>
    </citation>
    <scope>IDENTIFICATION</scope>
    <source>
        <strain evidence="14">JHB</strain>
    </source>
</reference>
<dbReference type="Gene3D" id="3.30.160.60">
    <property type="entry name" value="Classic Zinc Finger"/>
    <property type="match status" value="3"/>
</dbReference>
<dbReference type="PROSITE" id="PS00028">
    <property type="entry name" value="ZINC_FINGER_C2H2_1"/>
    <property type="match status" value="3"/>
</dbReference>
<protein>
    <recommendedName>
        <fullName evidence="12">C2H2-type domain-containing protein</fullName>
    </recommendedName>
</protein>
<dbReference type="FunFam" id="3.30.160.60:FF:000102">
    <property type="entry name" value="zinc finger protein 850 isoform X1"/>
    <property type="match status" value="1"/>
</dbReference>
<feature type="domain" description="C2H2-type" evidence="12">
    <location>
        <begin position="133"/>
        <end position="159"/>
    </location>
</feature>
<evidence type="ECO:0000256" key="1">
    <source>
        <dbReference type="ARBA" id="ARBA00004123"/>
    </source>
</evidence>
<feature type="domain" description="C2H2-type" evidence="12">
    <location>
        <begin position="105"/>
        <end position="132"/>
    </location>
</feature>
<dbReference type="PANTHER" id="PTHR24399:SF23">
    <property type="entry name" value="C2H2-TYPE DOMAIN-CONTAINING PROTEIN"/>
    <property type="match status" value="1"/>
</dbReference>
<dbReference type="AlphaFoldDB" id="B0WW20"/>
<evidence type="ECO:0000256" key="8">
    <source>
        <dbReference type="ARBA" id="ARBA00023163"/>
    </source>
</evidence>
<dbReference type="Pfam" id="PF00096">
    <property type="entry name" value="zf-C2H2"/>
    <property type="match status" value="2"/>
</dbReference>
<dbReference type="GO" id="GO:0000978">
    <property type="term" value="F:RNA polymerase II cis-regulatory region sequence-specific DNA binding"/>
    <property type="evidence" value="ECO:0007669"/>
    <property type="project" value="TreeGrafter"/>
</dbReference>
<keyword evidence="4" id="KW-0677">Repeat</keyword>
<dbReference type="STRING" id="7176.B0WW20"/>
<feature type="chain" id="PRO_5014567021" description="C2H2-type domain-containing protein" evidence="11">
    <location>
        <begin position="20"/>
        <end position="159"/>
    </location>
</feature>
<dbReference type="EMBL" id="DS232136">
    <property type="protein sequence ID" value="EDS35852.1"/>
    <property type="molecule type" value="Genomic_DNA"/>
</dbReference>
<evidence type="ECO:0000313" key="13">
    <source>
        <dbReference type="EMBL" id="EDS35852.1"/>
    </source>
</evidence>
<dbReference type="InParanoid" id="B0WW20"/>
<dbReference type="HOGENOM" id="CLU_1662526_0_0_1"/>
<organism>
    <name type="scientific">Culex quinquefasciatus</name>
    <name type="common">Southern house mosquito</name>
    <name type="synonym">Culex pungens</name>
    <dbReference type="NCBI Taxonomy" id="7176"/>
    <lineage>
        <taxon>Eukaryota</taxon>
        <taxon>Metazoa</taxon>
        <taxon>Ecdysozoa</taxon>
        <taxon>Arthropoda</taxon>
        <taxon>Hexapoda</taxon>
        <taxon>Insecta</taxon>
        <taxon>Pterygota</taxon>
        <taxon>Neoptera</taxon>
        <taxon>Endopterygota</taxon>
        <taxon>Diptera</taxon>
        <taxon>Nematocera</taxon>
        <taxon>Culicoidea</taxon>
        <taxon>Culicidae</taxon>
        <taxon>Culicinae</taxon>
        <taxon>Culicini</taxon>
        <taxon>Culex</taxon>
        <taxon>Culex</taxon>
    </lineage>
</organism>
<dbReference type="Proteomes" id="UP000002320">
    <property type="component" value="Unassembled WGS sequence"/>
</dbReference>
<reference evidence="13" key="1">
    <citation type="submission" date="2007-03" db="EMBL/GenBank/DDBJ databases">
        <title>Annotation of Culex pipiens quinquefasciatus.</title>
        <authorList>
            <consortium name="The Broad Institute Genome Sequencing Platform"/>
            <person name="Atkinson P.W."/>
            <person name="Hemingway J."/>
            <person name="Christensen B.M."/>
            <person name="Higgs S."/>
            <person name="Kodira C."/>
            <person name="Hannick L."/>
            <person name="Megy K."/>
            <person name="O'Leary S."/>
            <person name="Pearson M."/>
            <person name="Haas B.J."/>
            <person name="Mauceli E."/>
            <person name="Wortman J.R."/>
            <person name="Lee N.H."/>
            <person name="Guigo R."/>
            <person name="Stanke M."/>
            <person name="Alvarado L."/>
            <person name="Amedeo P."/>
            <person name="Antoine C.H."/>
            <person name="Arensburger P."/>
            <person name="Bidwell S.L."/>
            <person name="Crawford M."/>
            <person name="Camaro F."/>
            <person name="Devon K."/>
            <person name="Engels R."/>
            <person name="Hammond M."/>
            <person name="Howarth C."/>
            <person name="Koehrsen M."/>
            <person name="Lawson D."/>
            <person name="Montgomery P."/>
            <person name="Nene V."/>
            <person name="Nusbaum C."/>
            <person name="Puiu D."/>
            <person name="Romero-Severson J."/>
            <person name="Severson D.W."/>
            <person name="Shumway M."/>
            <person name="Sisk P."/>
            <person name="Stolte C."/>
            <person name="Zeng Q."/>
            <person name="Eisenstadt E."/>
            <person name="Fraser-Liggett C."/>
            <person name="Strausberg R."/>
            <person name="Galagan J."/>
            <person name="Birren B."/>
            <person name="Collins F.H."/>
        </authorList>
    </citation>
    <scope>NUCLEOTIDE SEQUENCE [LARGE SCALE GENOMIC DNA]</scope>
    <source>
        <strain evidence="13">JHB</strain>
    </source>
</reference>
<evidence type="ECO:0000256" key="5">
    <source>
        <dbReference type="ARBA" id="ARBA00022771"/>
    </source>
</evidence>
<dbReference type="GO" id="GO:0001227">
    <property type="term" value="F:DNA-binding transcription repressor activity, RNA polymerase II-specific"/>
    <property type="evidence" value="ECO:0007669"/>
    <property type="project" value="TreeGrafter"/>
</dbReference>
<keyword evidence="15" id="KW-1185">Reference proteome</keyword>
<proteinExistence type="inferred from homology"/>
<dbReference type="GO" id="GO:0005654">
    <property type="term" value="C:nucleoplasm"/>
    <property type="evidence" value="ECO:0007669"/>
    <property type="project" value="UniProtKB-ARBA"/>
</dbReference>
<keyword evidence="7" id="KW-0805">Transcription regulation</keyword>
<evidence type="ECO:0000256" key="4">
    <source>
        <dbReference type="ARBA" id="ARBA00022737"/>
    </source>
</evidence>
<evidence type="ECO:0000256" key="3">
    <source>
        <dbReference type="ARBA" id="ARBA00022723"/>
    </source>
</evidence>
<keyword evidence="9" id="KW-0539">Nucleus</keyword>
<dbReference type="InterPro" id="IPR036236">
    <property type="entry name" value="Znf_C2H2_sf"/>
</dbReference>
<sequence>MWWILISISDSIMFMMVQPTFEDGEIELARPEMLSQDALVDNKHSLAVSLSLGNTLINLNKIKCPQCRKRFDTMEEMQLHRTKHLTENKFKCEICSKEFPSLKPYKCPVCDKAFTQQANMVKHQMLHTGVKPYKCSTCGKAFAQQANMVKHQMLHTGNS</sequence>
<evidence type="ECO:0000256" key="10">
    <source>
        <dbReference type="PROSITE-ProRule" id="PRU00042"/>
    </source>
</evidence>
<evidence type="ECO:0000259" key="12">
    <source>
        <dbReference type="PROSITE" id="PS50157"/>
    </source>
</evidence>
<gene>
    <name evidence="14" type="primary">6044018</name>
    <name evidence="13" type="ORF">CpipJ_CPIJ010458</name>
</gene>
<feature type="domain" description="C2H2-type" evidence="12">
    <location>
        <begin position="62"/>
        <end position="89"/>
    </location>
</feature>
<evidence type="ECO:0000256" key="6">
    <source>
        <dbReference type="ARBA" id="ARBA00022833"/>
    </source>
</evidence>
<accession>B0WW20</accession>
<feature type="signal peptide" evidence="11">
    <location>
        <begin position="1"/>
        <end position="19"/>
    </location>
</feature>
<comment type="similarity">
    <text evidence="2">Belongs to the krueppel C2H2-type zinc-finger protein family.</text>
</comment>
<name>B0WW20_CULQU</name>
<dbReference type="eggNOG" id="KOG1721">
    <property type="taxonomic scope" value="Eukaryota"/>
</dbReference>
<comment type="subcellular location">
    <subcellularLocation>
        <location evidence="1">Nucleus</location>
    </subcellularLocation>
</comment>
<dbReference type="Pfam" id="PF13912">
    <property type="entry name" value="zf-C2H2_6"/>
    <property type="match status" value="1"/>
</dbReference>
<dbReference type="OrthoDB" id="9439903at2759"/>
<keyword evidence="3" id="KW-0479">Metal-binding</keyword>